<reference evidence="7" key="1">
    <citation type="submission" date="2015-12" db="EMBL/GenBank/DDBJ databases">
        <title>Complete genome sequences of two moderately thermophilic Paenibacillus species.</title>
        <authorList>
            <person name="Butler R.III."/>
            <person name="Wang J."/>
            <person name="Stark B.C."/>
            <person name="Pombert J.-F."/>
        </authorList>
    </citation>
    <scope>NUCLEOTIDE SEQUENCE [LARGE SCALE GENOMIC DNA]</scope>
    <source>
        <strain evidence="7">32O-Y</strain>
    </source>
</reference>
<organism evidence="6 7">
    <name type="scientific">Paenibacillus naphthalenovorans</name>
    <dbReference type="NCBI Taxonomy" id="162209"/>
    <lineage>
        <taxon>Bacteria</taxon>
        <taxon>Bacillati</taxon>
        <taxon>Bacillota</taxon>
        <taxon>Bacilli</taxon>
        <taxon>Bacillales</taxon>
        <taxon>Paenibacillaceae</taxon>
        <taxon>Paenibacillus</taxon>
    </lineage>
</organism>
<dbReference type="Proteomes" id="UP000061660">
    <property type="component" value="Chromosome"/>
</dbReference>
<evidence type="ECO:0000256" key="1">
    <source>
        <dbReference type="ARBA" id="ARBA00004651"/>
    </source>
</evidence>
<evidence type="ECO:0000313" key="6">
    <source>
        <dbReference type="EMBL" id="ALS24322.1"/>
    </source>
</evidence>
<dbReference type="STRING" id="162209.IJ22_40120"/>
<evidence type="ECO:0000313" key="7">
    <source>
        <dbReference type="Proteomes" id="UP000061660"/>
    </source>
</evidence>
<dbReference type="Pfam" id="PF02653">
    <property type="entry name" value="BPD_transp_2"/>
    <property type="match status" value="1"/>
</dbReference>
<keyword evidence="3" id="KW-0812">Transmembrane</keyword>
<gene>
    <name evidence="6" type="ORF">IJ22_40120</name>
</gene>
<evidence type="ECO:0000256" key="4">
    <source>
        <dbReference type="ARBA" id="ARBA00022989"/>
    </source>
</evidence>
<proteinExistence type="predicted"/>
<evidence type="ECO:0000256" key="2">
    <source>
        <dbReference type="ARBA" id="ARBA00022475"/>
    </source>
</evidence>
<keyword evidence="4" id="KW-1133">Transmembrane helix</keyword>
<dbReference type="CDD" id="cd06581">
    <property type="entry name" value="TM_PBP1_LivM_like"/>
    <property type="match status" value="1"/>
</dbReference>
<dbReference type="OrthoDB" id="9789927at2"/>
<sequence length="352" mass="38487">MKFRLNAENVIAVLLFAAFILIPLFASAYKVLNVANFMISVFLSLSLALIWGYTGIFSFGQTIFFGIGGYVYGILYLNVGEPSFTPVALVAGVLAAGVVAWILGYFMFYGGVNDVFVGLITLCVTLVLETFMAQTAGSEWKIGDVLLGGYNGINGIPTVSIGFGEALFTFNGNSFYYLVLFLLIAIYLLLRYLVVSRWGYALLAIRENRERSHMFGYNVPKIQTMVFTLSGMIASLGGILYAAWGNYMTPSTMGLAAATLPVVLVAAGGRKNLTAAMVFTLIYSWFSQYLSSSGNQFALVILGVSLLLVVRFVPEGIIVELFKGLDRLFFNRKKDVNPMQVMKEGIHGKSTI</sequence>
<dbReference type="PANTHER" id="PTHR30482:SF17">
    <property type="entry name" value="ABC TRANSPORTER ATP-BINDING PROTEIN"/>
    <property type="match status" value="1"/>
</dbReference>
<evidence type="ECO:0000256" key="5">
    <source>
        <dbReference type="ARBA" id="ARBA00023136"/>
    </source>
</evidence>
<dbReference type="PATRIC" id="fig|162209.4.peg.4258"/>
<dbReference type="GO" id="GO:0015658">
    <property type="term" value="F:branched-chain amino acid transmembrane transporter activity"/>
    <property type="evidence" value="ECO:0007669"/>
    <property type="project" value="InterPro"/>
</dbReference>
<dbReference type="KEGG" id="pnp:IJ22_40120"/>
<reference evidence="6 7" key="2">
    <citation type="journal article" date="2016" name="Genome Announc.">
        <title>Complete Genome Sequences of Two Interactive Moderate Thermophiles, Paenibacillus napthalenovorans 32O-Y and Paenibacillus sp. 32O-W.</title>
        <authorList>
            <person name="Butler R.R.III."/>
            <person name="Wang J."/>
            <person name="Stark B.C."/>
            <person name="Pombert J.F."/>
        </authorList>
    </citation>
    <scope>NUCLEOTIDE SEQUENCE [LARGE SCALE GENOMIC DNA]</scope>
    <source>
        <strain evidence="6 7">32O-Y</strain>
    </source>
</reference>
<dbReference type="EMBL" id="CP013652">
    <property type="protein sequence ID" value="ALS24322.1"/>
    <property type="molecule type" value="Genomic_DNA"/>
</dbReference>
<comment type="subcellular location">
    <subcellularLocation>
        <location evidence="1">Cell membrane</location>
        <topology evidence="1">Multi-pass membrane protein</topology>
    </subcellularLocation>
</comment>
<dbReference type="GO" id="GO:0005886">
    <property type="term" value="C:plasma membrane"/>
    <property type="evidence" value="ECO:0007669"/>
    <property type="project" value="UniProtKB-SubCell"/>
</dbReference>
<keyword evidence="2" id="KW-1003">Cell membrane</keyword>
<dbReference type="InterPro" id="IPR001851">
    <property type="entry name" value="ABC_transp_permease"/>
</dbReference>
<protein>
    <submittedName>
        <fullName evidence="6">Urea ABC transporter permease</fullName>
    </submittedName>
</protein>
<dbReference type="InterPro" id="IPR043428">
    <property type="entry name" value="LivM-like"/>
</dbReference>
<evidence type="ECO:0000256" key="3">
    <source>
        <dbReference type="ARBA" id="ARBA00022692"/>
    </source>
</evidence>
<dbReference type="AlphaFoldDB" id="A0A0U2L3B8"/>
<dbReference type="PANTHER" id="PTHR30482">
    <property type="entry name" value="HIGH-AFFINITY BRANCHED-CHAIN AMINO ACID TRANSPORT SYSTEM PERMEASE"/>
    <property type="match status" value="1"/>
</dbReference>
<name>A0A0U2L3B8_9BACL</name>
<dbReference type="RefSeq" id="WP_062410018.1">
    <property type="nucleotide sequence ID" value="NZ_BJCS01000012.1"/>
</dbReference>
<accession>A0A0U2L3B8</accession>
<keyword evidence="7" id="KW-1185">Reference proteome</keyword>
<keyword evidence="5" id="KW-0472">Membrane</keyword>